<evidence type="ECO:0000256" key="5">
    <source>
        <dbReference type="PIRSR" id="PIRSR000097-3"/>
    </source>
</evidence>
<proteinExistence type="inferred from homology"/>
<dbReference type="KEGG" id="slb:AWJ20_3439"/>
<dbReference type="PROSITE" id="PS00063">
    <property type="entry name" value="ALDOKETO_REDUCTASE_3"/>
    <property type="match status" value="1"/>
</dbReference>
<gene>
    <name evidence="7" type="ORF">AWJ20_3439</name>
</gene>
<comment type="similarity">
    <text evidence="1">Belongs to the aldo/keto reductase family.</text>
</comment>
<dbReference type="PANTHER" id="PTHR43827">
    <property type="entry name" value="2,5-DIKETO-D-GLUCONIC ACID REDUCTASE"/>
    <property type="match status" value="1"/>
</dbReference>
<feature type="binding site" evidence="4">
    <location>
        <position position="118"/>
    </location>
    <ligand>
        <name>substrate</name>
    </ligand>
</feature>
<reference evidence="7 8" key="1">
    <citation type="submission" date="2016-02" db="EMBL/GenBank/DDBJ databases">
        <title>Complete genome sequence and transcriptome regulation of the pentose utilising yeast Sugiyamaella lignohabitans.</title>
        <authorList>
            <person name="Bellasio M."/>
            <person name="Peymann A."/>
            <person name="Valli M."/>
            <person name="Sipitzky M."/>
            <person name="Graf A."/>
            <person name="Sauer M."/>
            <person name="Marx H."/>
            <person name="Mattanovich D."/>
        </authorList>
    </citation>
    <scope>NUCLEOTIDE SEQUENCE [LARGE SCALE GENOMIC DNA]</scope>
    <source>
        <strain evidence="7 8">CBS 10342</strain>
    </source>
</reference>
<dbReference type="Proteomes" id="UP000189580">
    <property type="component" value="Chromosome b"/>
</dbReference>
<dbReference type="InterPro" id="IPR020471">
    <property type="entry name" value="AKR"/>
</dbReference>
<dbReference type="InterPro" id="IPR023210">
    <property type="entry name" value="NADP_OxRdtase_dom"/>
</dbReference>
<dbReference type="EMBL" id="CP014503">
    <property type="protein sequence ID" value="ANB15795.1"/>
    <property type="molecule type" value="Genomic_DNA"/>
</dbReference>
<accession>A0A167FWN9</accession>
<evidence type="ECO:0000256" key="2">
    <source>
        <dbReference type="ARBA" id="ARBA00023002"/>
    </source>
</evidence>
<feature type="site" description="Lowers pKa of active site Tyr" evidence="5">
    <location>
        <position position="83"/>
    </location>
</feature>
<feature type="active site" description="Proton donor" evidence="3">
    <location>
        <position position="53"/>
    </location>
</feature>
<feature type="domain" description="NADP-dependent oxidoreductase" evidence="6">
    <location>
        <begin position="29"/>
        <end position="268"/>
    </location>
</feature>
<evidence type="ECO:0000256" key="3">
    <source>
        <dbReference type="PIRSR" id="PIRSR000097-1"/>
    </source>
</evidence>
<dbReference type="InterPro" id="IPR036812">
    <property type="entry name" value="NAD(P)_OxRdtase_dom_sf"/>
</dbReference>
<sequence length="287" mass="32583">MAPKVSMTVQMNTDRPIPTIGLGVYLLPLDKTAEIVETALNIGYRHFDSARLYGNEEETAEGIANFLEKNPNVFRSDIFYTTKIWPSDFGYDKTMAAVKDSYDLVKKSIGYIDLILLHTPESTTQKRLESYRALQDAVEQGIVKNIGVSNYGVAHLKELLAYPELKYKPVVNQIEINPWLQHVDITQFCKNNDILIQAYSPLMFGGRLRDPQIVKLADKYKKTPAQILIRWNLQKGFIPLPKSVHAHRILENFTVFDFEISDQDVEDLGDKTSHYYGSPGSDPTKAP</sequence>
<evidence type="ECO:0000313" key="7">
    <source>
        <dbReference type="EMBL" id="ANB15795.1"/>
    </source>
</evidence>
<keyword evidence="8" id="KW-1185">Reference proteome</keyword>
<protein>
    <submittedName>
        <fullName evidence="7">Aldo-keto reductase superfamily protein</fullName>
    </submittedName>
</protein>
<name>A0A167FWN9_9ASCO</name>
<dbReference type="PRINTS" id="PR00069">
    <property type="entry name" value="ALDKETRDTASE"/>
</dbReference>
<dbReference type="PIRSF" id="PIRSF000097">
    <property type="entry name" value="AKR"/>
    <property type="match status" value="1"/>
</dbReference>
<dbReference type="PANTHER" id="PTHR43827:SF13">
    <property type="entry name" value="ALDO_KETO REDUCTASE FAMILY PROTEIN"/>
    <property type="match status" value="1"/>
</dbReference>
<organism evidence="7 8">
    <name type="scientific">Sugiyamaella lignohabitans</name>
    <dbReference type="NCBI Taxonomy" id="796027"/>
    <lineage>
        <taxon>Eukaryota</taxon>
        <taxon>Fungi</taxon>
        <taxon>Dikarya</taxon>
        <taxon>Ascomycota</taxon>
        <taxon>Saccharomycotina</taxon>
        <taxon>Dipodascomycetes</taxon>
        <taxon>Dipodascales</taxon>
        <taxon>Trichomonascaceae</taxon>
        <taxon>Sugiyamaella</taxon>
    </lineage>
</organism>
<evidence type="ECO:0000256" key="4">
    <source>
        <dbReference type="PIRSR" id="PIRSR000097-2"/>
    </source>
</evidence>
<keyword evidence="2" id="KW-0560">Oxidoreductase</keyword>
<dbReference type="GeneID" id="30035461"/>
<dbReference type="Gene3D" id="3.20.20.100">
    <property type="entry name" value="NADP-dependent oxidoreductase domain"/>
    <property type="match status" value="1"/>
</dbReference>
<dbReference type="AlphaFoldDB" id="A0A167FWN9"/>
<dbReference type="InterPro" id="IPR018170">
    <property type="entry name" value="Aldo/ket_reductase_CS"/>
</dbReference>
<dbReference type="SUPFAM" id="SSF51430">
    <property type="entry name" value="NAD(P)-linked oxidoreductase"/>
    <property type="match status" value="1"/>
</dbReference>
<evidence type="ECO:0000259" key="6">
    <source>
        <dbReference type="Pfam" id="PF00248"/>
    </source>
</evidence>
<dbReference type="FunFam" id="3.20.20.100:FF:000015">
    <property type="entry name" value="Oxidoreductase, aldo/keto reductase family"/>
    <property type="match status" value="1"/>
</dbReference>
<dbReference type="PROSITE" id="PS00062">
    <property type="entry name" value="ALDOKETO_REDUCTASE_2"/>
    <property type="match status" value="1"/>
</dbReference>
<dbReference type="GO" id="GO:0016616">
    <property type="term" value="F:oxidoreductase activity, acting on the CH-OH group of donors, NAD or NADP as acceptor"/>
    <property type="evidence" value="ECO:0007669"/>
    <property type="project" value="UniProtKB-ARBA"/>
</dbReference>
<evidence type="ECO:0000256" key="1">
    <source>
        <dbReference type="ARBA" id="ARBA00007905"/>
    </source>
</evidence>
<dbReference type="CDD" id="cd19071">
    <property type="entry name" value="AKR_AKR1-5-like"/>
    <property type="match status" value="1"/>
</dbReference>
<evidence type="ECO:0000313" key="8">
    <source>
        <dbReference type="Proteomes" id="UP000189580"/>
    </source>
</evidence>
<dbReference type="Pfam" id="PF00248">
    <property type="entry name" value="Aldo_ket_red"/>
    <property type="match status" value="1"/>
</dbReference>
<dbReference type="OrthoDB" id="416253at2759"/>
<dbReference type="RefSeq" id="XP_018738272.1">
    <property type="nucleotide sequence ID" value="XM_018880454.1"/>
</dbReference>